<accession>A0A521BAM3</accession>
<reference evidence="2 3" key="1">
    <citation type="submission" date="2017-05" db="EMBL/GenBank/DDBJ databases">
        <authorList>
            <person name="Varghese N."/>
            <person name="Submissions S."/>
        </authorList>
    </citation>
    <scope>NUCLEOTIDE SEQUENCE [LARGE SCALE GENOMIC DNA]</scope>
    <source>
        <strain evidence="2 3">DSM 27040</strain>
    </source>
</reference>
<keyword evidence="3" id="KW-1185">Reference proteome</keyword>
<keyword evidence="1" id="KW-0472">Membrane</keyword>
<organism evidence="2 3">
    <name type="scientific">Saccharicrinis carchari</name>
    <dbReference type="NCBI Taxonomy" id="1168039"/>
    <lineage>
        <taxon>Bacteria</taxon>
        <taxon>Pseudomonadati</taxon>
        <taxon>Bacteroidota</taxon>
        <taxon>Bacteroidia</taxon>
        <taxon>Marinilabiliales</taxon>
        <taxon>Marinilabiliaceae</taxon>
        <taxon>Saccharicrinis</taxon>
    </lineage>
</organism>
<gene>
    <name evidence="2" type="ORF">SAMN06265379_101832</name>
</gene>
<keyword evidence="1" id="KW-0812">Transmembrane</keyword>
<keyword evidence="1" id="KW-1133">Transmembrane helix</keyword>
<dbReference type="Proteomes" id="UP000319040">
    <property type="component" value="Unassembled WGS sequence"/>
</dbReference>
<dbReference type="EMBL" id="FXTB01000001">
    <property type="protein sequence ID" value="SMO44137.1"/>
    <property type="molecule type" value="Genomic_DNA"/>
</dbReference>
<name>A0A521BAM3_SACCC</name>
<evidence type="ECO:0000313" key="3">
    <source>
        <dbReference type="Proteomes" id="UP000319040"/>
    </source>
</evidence>
<feature type="transmembrane region" description="Helical" evidence="1">
    <location>
        <begin position="23"/>
        <end position="42"/>
    </location>
</feature>
<evidence type="ECO:0000313" key="2">
    <source>
        <dbReference type="EMBL" id="SMO44137.1"/>
    </source>
</evidence>
<protein>
    <submittedName>
        <fullName evidence="2">Uncharacterized protein</fullName>
    </submittedName>
</protein>
<dbReference type="AlphaFoldDB" id="A0A521BAM3"/>
<proteinExistence type="predicted"/>
<evidence type="ECO:0000256" key="1">
    <source>
        <dbReference type="SAM" id="Phobius"/>
    </source>
</evidence>
<sequence>MNEYRYKKGSLALPFFISLLAKFLRWMNAVVSLLVVSIKALII</sequence>